<evidence type="ECO:0000256" key="7">
    <source>
        <dbReference type="HAMAP-Rule" id="MF_01057"/>
    </source>
</evidence>
<comment type="caution">
    <text evidence="7">Lacks conserved residue(s) required for the propagation of feature annotation.</text>
</comment>
<sequence>MSRQKKTRFKEIADRYNVIERQTERFEKLRGNWKIDHFKNNNPINLELACGRGEYTVGLAKHFPDENFIGIDIKGERLWKGSTESLNHNLENTAFLRTFALDLEQSFESNEIKDIWIIHPDPRPRDRDEKRRLTHDRFLDIYKKIQENDGTVYFKTDNTDLFQWTLDEVLSKRDDIKNLVYTFDLKNSELLEEHYGITTKYEKKFEAEGEKIKYMKFQWKV</sequence>
<keyword evidence="6 7" id="KW-0819">tRNA processing</keyword>
<comment type="pathway">
    <text evidence="7">tRNA modification; N(7)-methylguanine-tRNA biosynthesis.</text>
</comment>
<proteinExistence type="inferred from homology"/>
<evidence type="ECO:0000313" key="8">
    <source>
        <dbReference type="EMBL" id="MBL0765676.1"/>
    </source>
</evidence>
<keyword evidence="9" id="KW-1185">Reference proteome</keyword>
<dbReference type="AlphaFoldDB" id="A0A937AFB2"/>
<feature type="binding site" evidence="7">
    <location>
        <position position="157"/>
    </location>
    <ligand>
        <name>substrate</name>
    </ligand>
</feature>
<dbReference type="EC" id="2.1.1.33" evidence="7"/>
<dbReference type="NCBIfam" id="TIGR00091">
    <property type="entry name" value="tRNA (guanosine(46)-N7)-methyltransferase TrmB"/>
    <property type="match status" value="1"/>
</dbReference>
<dbReference type="InterPro" id="IPR055361">
    <property type="entry name" value="tRNA_methyltr_TrmB_bact"/>
</dbReference>
<feature type="binding site" evidence="7">
    <location>
        <begin position="199"/>
        <end position="202"/>
    </location>
    <ligand>
        <name>substrate</name>
    </ligand>
</feature>
<evidence type="ECO:0000256" key="5">
    <source>
        <dbReference type="ARBA" id="ARBA00022691"/>
    </source>
</evidence>
<dbReference type="PANTHER" id="PTHR23417">
    <property type="entry name" value="3-DEOXY-D-MANNO-OCTULOSONIC-ACID TRANSFERASE/TRNA GUANINE-N 7 - -METHYLTRANSFERASE"/>
    <property type="match status" value="1"/>
</dbReference>
<reference evidence="8" key="1">
    <citation type="submission" date="2021-01" db="EMBL/GenBank/DDBJ databases">
        <title>Marivirga sp. nov., isolated from intertidal surface sediments.</title>
        <authorList>
            <person name="Zhang M."/>
        </authorList>
    </citation>
    <scope>NUCLEOTIDE SEQUENCE</scope>
    <source>
        <strain evidence="8">SM1354</strain>
    </source>
</reference>
<evidence type="ECO:0000256" key="4">
    <source>
        <dbReference type="ARBA" id="ARBA00022679"/>
    </source>
</evidence>
<name>A0A937AFB2_9BACT</name>
<evidence type="ECO:0000256" key="6">
    <source>
        <dbReference type="ARBA" id="ARBA00022694"/>
    </source>
</evidence>
<accession>A0A937AFB2</accession>
<dbReference type="GO" id="GO:0043527">
    <property type="term" value="C:tRNA methyltransferase complex"/>
    <property type="evidence" value="ECO:0007669"/>
    <property type="project" value="TreeGrafter"/>
</dbReference>
<keyword evidence="5 7" id="KW-0949">S-adenosyl-L-methionine</keyword>
<dbReference type="PROSITE" id="PS51625">
    <property type="entry name" value="SAM_MT_TRMB"/>
    <property type="match status" value="1"/>
</dbReference>
<comment type="similarity">
    <text evidence="7">Belongs to the class I-like SAM-binding methyltransferase superfamily. TrmB family.</text>
</comment>
<feature type="binding site" evidence="7">
    <location>
        <position position="121"/>
    </location>
    <ligand>
        <name>S-adenosyl-L-methionine</name>
        <dbReference type="ChEBI" id="CHEBI:59789"/>
    </ligand>
</feature>
<keyword evidence="3 7" id="KW-0489">Methyltransferase</keyword>
<dbReference type="Proteomes" id="UP000642920">
    <property type="component" value="Unassembled WGS sequence"/>
</dbReference>
<dbReference type="GO" id="GO:0008176">
    <property type="term" value="F:tRNA (guanine(46)-N7)-methyltransferase activity"/>
    <property type="evidence" value="ECO:0007669"/>
    <property type="project" value="UniProtKB-UniRule"/>
</dbReference>
<comment type="catalytic activity">
    <reaction evidence="1 7">
        <text>guanosine(46) in tRNA + S-adenosyl-L-methionine = N(7)-methylguanosine(46) in tRNA + S-adenosyl-L-homocysteine</text>
        <dbReference type="Rhea" id="RHEA:42708"/>
        <dbReference type="Rhea" id="RHEA-COMP:10188"/>
        <dbReference type="Rhea" id="RHEA-COMP:10189"/>
        <dbReference type="ChEBI" id="CHEBI:57856"/>
        <dbReference type="ChEBI" id="CHEBI:59789"/>
        <dbReference type="ChEBI" id="CHEBI:74269"/>
        <dbReference type="ChEBI" id="CHEBI:74480"/>
        <dbReference type="EC" id="2.1.1.33"/>
    </reaction>
</comment>
<gene>
    <name evidence="7 8" type="primary">trmB</name>
    <name evidence="8" type="ORF">JKP34_10465</name>
</gene>
<evidence type="ECO:0000313" key="9">
    <source>
        <dbReference type="Proteomes" id="UP000642920"/>
    </source>
</evidence>
<dbReference type="HAMAP" id="MF_01057">
    <property type="entry name" value="tRNA_methyltr_TrmB"/>
    <property type="match status" value="1"/>
</dbReference>
<protein>
    <recommendedName>
        <fullName evidence="7">tRNA (guanine-N(7)-)-methyltransferase</fullName>
        <ecNumber evidence="7">2.1.1.33</ecNumber>
    </recommendedName>
    <alternativeName>
        <fullName evidence="7">tRNA (guanine(46)-N(7))-methyltransferase</fullName>
    </alternativeName>
    <alternativeName>
        <fullName evidence="7">tRNA(m7G46)-methyltransferase</fullName>
    </alternativeName>
</protein>
<keyword evidence="4 7" id="KW-0808">Transferase</keyword>
<comment type="caution">
    <text evidence="8">The sequence shown here is derived from an EMBL/GenBank/DDBJ whole genome shotgun (WGS) entry which is preliminary data.</text>
</comment>
<dbReference type="InterPro" id="IPR003358">
    <property type="entry name" value="tRNA_(Gua-N-7)_MeTrfase_Trmb"/>
</dbReference>
<dbReference type="NCBIfam" id="NF001080">
    <property type="entry name" value="PRK00121.2-2"/>
    <property type="match status" value="1"/>
</dbReference>
<dbReference type="Gene3D" id="3.40.50.150">
    <property type="entry name" value="Vaccinia Virus protein VP39"/>
    <property type="match status" value="1"/>
</dbReference>
<feature type="binding site" evidence="7">
    <location>
        <position position="47"/>
    </location>
    <ligand>
        <name>S-adenosyl-L-methionine</name>
        <dbReference type="ChEBI" id="CHEBI:59789"/>
    </ligand>
</feature>
<evidence type="ECO:0000256" key="3">
    <source>
        <dbReference type="ARBA" id="ARBA00022603"/>
    </source>
</evidence>
<dbReference type="PANTHER" id="PTHR23417:SF14">
    <property type="entry name" value="PENTACOTRIPEPTIDE-REPEAT REGION OF PRORP DOMAIN-CONTAINING PROTEIN"/>
    <property type="match status" value="1"/>
</dbReference>
<dbReference type="Pfam" id="PF02390">
    <property type="entry name" value="Methyltransf_4"/>
    <property type="match status" value="1"/>
</dbReference>
<dbReference type="SUPFAM" id="SSF53335">
    <property type="entry name" value="S-adenosyl-L-methionine-dependent methyltransferases"/>
    <property type="match status" value="1"/>
</dbReference>
<comment type="function">
    <text evidence="2 7">Catalyzes the formation of N(7)-methylguanine at position 46 (m7G46) in tRNA.</text>
</comment>
<feature type="binding site" evidence="7">
    <location>
        <position position="72"/>
    </location>
    <ligand>
        <name>S-adenosyl-L-methionine</name>
        <dbReference type="ChEBI" id="CHEBI:59789"/>
    </ligand>
</feature>
<evidence type="ECO:0000256" key="2">
    <source>
        <dbReference type="ARBA" id="ARBA00003015"/>
    </source>
</evidence>
<organism evidence="8 9">
    <name type="scientific">Marivirga atlantica</name>
    <dbReference type="NCBI Taxonomy" id="1548457"/>
    <lineage>
        <taxon>Bacteria</taxon>
        <taxon>Pseudomonadati</taxon>
        <taxon>Bacteroidota</taxon>
        <taxon>Cytophagia</taxon>
        <taxon>Cytophagales</taxon>
        <taxon>Marivirgaceae</taxon>
        <taxon>Marivirga</taxon>
    </lineage>
</organism>
<dbReference type="RefSeq" id="WP_201920768.1">
    <property type="nucleotide sequence ID" value="NZ_JAERQG010000002.1"/>
</dbReference>
<dbReference type="EMBL" id="JAERQG010000002">
    <property type="protein sequence ID" value="MBL0765676.1"/>
    <property type="molecule type" value="Genomic_DNA"/>
</dbReference>
<evidence type="ECO:0000256" key="1">
    <source>
        <dbReference type="ARBA" id="ARBA00000142"/>
    </source>
</evidence>
<dbReference type="InterPro" id="IPR029063">
    <property type="entry name" value="SAM-dependent_MTases_sf"/>
</dbReference>